<feature type="compositionally biased region" description="Polar residues" evidence="6">
    <location>
        <begin position="168"/>
        <end position="179"/>
    </location>
</feature>
<evidence type="ECO:0000256" key="4">
    <source>
        <dbReference type="ARBA" id="ARBA00022884"/>
    </source>
</evidence>
<comment type="similarity">
    <text evidence="5">Belongs to the RNR ribonuclease family. DIS3L2 subfamily.</text>
</comment>
<evidence type="ECO:0000256" key="2">
    <source>
        <dbReference type="ARBA" id="ARBA00022723"/>
    </source>
</evidence>
<protein>
    <recommendedName>
        <fullName evidence="5">DIS3-like exonuclease 2</fullName>
        <ecNumber evidence="5">3.1.13.-</ecNumber>
    </recommendedName>
</protein>
<dbReference type="GO" id="GO:0000956">
    <property type="term" value="P:nuclear-transcribed mRNA catabolic process"/>
    <property type="evidence" value="ECO:0007669"/>
    <property type="project" value="UniProtKB-UniRule"/>
</dbReference>
<dbReference type="GO" id="GO:0003723">
    <property type="term" value="F:RNA binding"/>
    <property type="evidence" value="ECO:0007669"/>
    <property type="project" value="UniProtKB-KW"/>
</dbReference>
<evidence type="ECO:0000313" key="8">
    <source>
        <dbReference type="EMBL" id="CCA69089.1"/>
    </source>
</evidence>
<dbReference type="GO" id="GO:0000932">
    <property type="term" value="C:P-body"/>
    <property type="evidence" value="ECO:0007669"/>
    <property type="project" value="UniProtKB-SubCell"/>
</dbReference>
<dbReference type="PANTHER" id="PTHR23355:SF9">
    <property type="entry name" value="DIS3-LIKE EXONUCLEASE 2"/>
    <property type="match status" value="1"/>
</dbReference>
<feature type="region of interest" description="Disordered" evidence="6">
    <location>
        <begin position="1"/>
        <end position="349"/>
    </location>
</feature>
<comment type="subcellular location">
    <subcellularLocation>
        <location evidence="5">Cytoplasm</location>
    </subcellularLocation>
    <subcellularLocation>
        <location evidence="5">Cytoplasm</location>
        <location evidence="5">P-body</location>
    </subcellularLocation>
</comment>
<keyword evidence="2 5" id="KW-0479">Metal-binding</keyword>
<evidence type="ECO:0000313" key="9">
    <source>
        <dbReference type="Proteomes" id="UP000007148"/>
    </source>
</evidence>
<feature type="compositionally biased region" description="Gly residues" evidence="6">
    <location>
        <begin position="33"/>
        <end position="54"/>
    </location>
</feature>
<evidence type="ECO:0000256" key="5">
    <source>
        <dbReference type="HAMAP-Rule" id="MF_03045"/>
    </source>
</evidence>
<feature type="binding site" evidence="5">
    <location>
        <position position="899"/>
    </location>
    <ligand>
        <name>Mg(2+)</name>
        <dbReference type="ChEBI" id="CHEBI:18420"/>
    </ligand>
</feature>
<dbReference type="GO" id="GO:0046872">
    <property type="term" value="F:metal ion binding"/>
    <property type="evidence" value="ECO:0007669"/>
    <property type="project" value="UniProtKB-KW"/>
</dbReference>
<feature type="site" description="Important for catalytic activity" evidence="5">
    <location>
        <position position="907"/>
    </location>
</feature>
<dbReference type="STRING" id="1109443.G4TCN2"/>
<dbReference type="PROSITE" id="PS01175">
    <property type="entry name" value="RIBONUCLEASE_II"/>
    <property type="match status" value="1"/>
</dbReference>
<comment type="function">
    <text evidence="5">3'-5'-exoribonuclease that specifically recognizes RNAs polyuridylated at their 3' end and mediates their degradation. Component of an exosome-independent RNA degradation pathway that mediates degradation of cytoplasmic mRNAs that have been deadenylated and subsequently uridylated at their 3'.</text>
</comment>
<feature type="compositionally biased region" description="Low complexity" evidence="6">
    <location>
        <begin position="204"/>
        <end position="215"/>
    </location>
</feature>
<dbReference type="InterPro" id="IPR012340">
    <property type="entry name" value="NA-bd_OB-fold"/>
</dbReference>
<evidence type="ECO:0000256" key="3">
    <source>
        <dbReference type="ARBA" id="ARBA00022842"/>
    </source>
</evidence>
<keyword evidence="5" id="KW-0269">Exonuclease</keyword>
<feature type="region of interest" description="Disordered" evidence="6">
    <location>
        <begin position="388"/>
        <end position="446"/>
    </location>
</feature>
<name>G4TCN2_SERID</name>
<dbReference type="InterPro" id="IPR041505">
    <property type="entry name" value="Dis3_CSD2"/>
</dbReference>
<dbReference type="Gene3D" id="2.40.50.140">
    <property type="entry name" value="Nucleic acid-binding proteins"/>
    <property type="match status" value="1"/>
</dbReference>
<feature type="compositionally biased region" description="Polar residues" evidence="6">
    <location>
        <begin position="316"/>
        <end position="330"/>
    </location>
</feature>
<feature type="domain" description="RNB" evidence="7">
    <location>
        <begin position="887"/>
        <end position="1225"/>
    </location>
</feature>
<keyword evidence="1 5" id="KW-0963">Cytoplasm</keyword>
<dbReference type="InterPro" id="IPR041093">
    <property type="entry name" value="Dis3l2-like_C"/>
</dbReference>
<feature type="binding site" evidence="5">
    <location>
        <position position="908"/>
    </location>
    <ligand>
        <name>Mg(2+)</name>
        <dbReference type="ChEBI" id="CHEBI:18420"/>
    </ligand>
</feature>
<dbReference type="Pfam" id="PF17849">
    <property type="entry name" value="OB_Dis3"/>
    <property type="match status" value="1"/>
</dbReference>
<feature type="region of interest" description="Disordered" evidence="6">
    <location>
        <begin position="748"/>
        <end position="775"/>
    </location>
</feature>
<dbReference type="FunFam" id="2.40.50.700:FF:000002">
    <property type="entry name" value="Cell wall biogenesis protein"/>
    <property type="match status" value="1"/>
</dbReference>
<dbReference type="SMART" id="SM00955">
    <property type="entry name" value="RNB"/>
    <property type="match status" value="1"/>
</dbReference>
<evidence type="ECO:0000256" key="1">
    <source>
        <dbReference type="ARBA" id="ARBA00022490"/>
    </source>
</evidence>
<dbReference type="InterPro" id="IPR022966">
    <property type="entry name" value="RNase_II/R_CS"/>
</dbReference>
<feature type="region of interest" description="Disordered" evidence="6">
    <location>
        <begin position="478"/>
        <end position="497"/>
    </location>
</feature>
<organism evidence="8 9">
    <name type="scientific">Serendipita indica (strain DSM 11827)</name>
    <name type="common">Root endophyte fungus</name>
    <name type="synonym">Piriformospora indica</name>
    <dbReference type="NCBI Taxonomy" id="1109443"/>
    <lineage>
        <taxon>Eukaryota</taxon>
        <taxon>Fungi</taxon>
        <taxon>Dikarya</taxon>
        <taxon>Basidiomycota</taxon>
        <taxon>Agaricomycotina</taxon>
        <taxon>Agaricomycetes</taxon>
        <taxon>Sebacinales</taxon>
        <taxon>Serendipitaceae</taxon>
        <taxon>Serendipita</taxon>
    </lineage>
</organism>
<dbReference type="Pfam" id="PF00773">
    <property type="entry name" value="RNB"/>
    <property type="match status" value="1"/>
</dbReference>
<keyword evidence="3 5" id="KW-0460">Magnesium</keyword>
<dbReference type="Proteomes" id="UP000007148">
    <property type="component" value="Unassembled WGS sequence"/>
</dbReference>
<feature type="compositionally biased region" description="Polar residues" evidence="6">
    <location>
        <begin position="246"/>
        <end position="270"/>
    </location>
</feature>
<keyword evidence="9" id="KW-1185">Reference proteome</keyword>
<accession>G4TCN2</accession>
<dbReference type="Gene3D" id="2.40.50.700">
    <property type="match status" value="1"/>
</dbReference>
<feature type="compositionally biased region" description="Polar residues" evidence="6">
    <location>
        <begin position="486"/>
        <end position="497"/>
    </location>
</feature>
<dbReference type="InterPro" id="IPR050180">
    <property type="entry name" value="RNR_Ribonuclease"/>
</dbReference>
<dbReference type="Gene3D" id="2.40.50.690">
    <property type="match status" value="1"/>
</dbReference>
<keyword evidence="5" id="KW-0464">Manganese</keyword>
<dbReference type="EC" id="3.1.13.-" evidence="5"/>
<keyword evidence="4 5" id="KW-0694">RNA-binding</keyword>
<evidence type="ECO:0000256" key="6">
    <source>
        <dbReference type="SAM" id="MobiDB-lite"/>
    </source>
</evidence>
<dbReference type="OrthoDB" id="372421at2759"/>
<dbReference type="eggNOG" id="KOG2102">
    <property type="taxonomic scope" value="Eukaryota"/>
</dbReference>
<dbReference type="FunFam" id="2.40.50.690:FF:000001">
    <property type="entry name" value="Cell wall biogenesis protein"/>
    <property type="match status" value="1"/>
</dbReference>
<dbReference type="PANTHER" id="PTHR23355">
    <property type="entry name" value="RIBONUCLEASE"/>
    <property type="match status" value="1"/>
</dbReference>
<dbReference type="FunCoup" id="G4TCN2">
    <property type="interactions" value="1"/>
</dbReference>
<dbReference type="HOGENOM" id="CLU_002333_0_0_1"/>
<dbReference type="SUPFAM" id="SSF50249">
    <property type="entry name" value="Nucleic acid-binding proteins"/>
    <property type="match status" value="3"/>
</dbReference>
<dbReference type="GO" id="GO:1990074">
    <property type="term" value="P:polyuridylation-dependent mRNA catabolic process"/>
    <property type="evidence" value="ECO:0007669"/>
    <property type="project" value="UniProtKB-UniRule"/>
</dbReference>
<keyword evidence="5" id="KW-0540">Nuclease</keyword>
<feature type="compositionally biased region" description="Low complexity" evidence="6">
    <location>
        <begin position="147"/>
        <end position="167"/>
    </location>
</feature>
<dbReference type="OMA" id="QIQATHQ"/>
<dbReference type="InParanoid" id="G4TCN2"/>
<dbReference type="GO" id="GO:0000175">
    <property type="term" value="F:3'-5'-RNA exonuclease activity"/>
    <property type="evidence" value="ECO:0007669"/>
    <property type="project" value="UniProtKB-UniRule"/>
</dbReference>
<feature type="compositionally biased region" description="Low complexity" evidence="6">
    <location>
        <begin position="94"/>
        <end position="105"/>
    </location>
</feature>
<dbReference type="EMBL" id="CAFZ01000046">
    <property type="protein sequence ID" value="CCA69089.1"/>
    <property type="molecule type" value="Genomic_DNA"/>
</dbReference>
<dbReference type="InterPro" id="IPR028591">
    <property type="entry name" value="DIS3L2"/>
</dbReference>
<comment type="caution">
    <text evidence="8">The sequence shown here is derived from an EMBL/GenBank/DDBJ whole genome shotgun (WGS) entry which is preliminary data.</text>
</comment>
<reference evidence="8 9" key="1">
    <citation type="journal article" date="2011" name="PLoS Pathog.">
        <title>Endophytic Life Strategies Decoded by Genome and Transcriptome Analyses of the Mutualistic Root Symbiont Piriformospora indica.</title>
        <authorList>
            <person name="Zuccaro A."/>
            <person name="Lahrmann U."/>
            <person name="Guldener U."/>
            <person name="Langen G."/>
            <person name="Pfiffi S."/>
            <person name="Biedenkopf D."/>
            <person name="Wong P."/>
            <person name="Samans B."/>
            <person name="Grimm C."/>
            <person name="Basiewicz M."/>
            <person name="Murat C."/>
            <person name="Martin F."/>
            <person name="Kogel K.H."/>
        </authorList>
    </citation>
    <scope>NUCLEOTIDE SEQUENCE [LARGE SCALE GENOMIC DNA]</scope>
    <source>
        <strain evidence="8 9">DSM 11827</strain>
    </source>
</reference>
<feature type="compositionally biased region" description="Basic and acidic residues" evidence="6">
    <location>
        <begin position="669"/>
        <end position="679"/>
    </location>
</feature>
<dbReference type="HAMAP" id="MF_03045">
    <property type="entry name" value="DIS3L2"/>
    <property type="match status" value="1"/>
</dbReference>
<evidence type="ECO:0000259" key="7">
    <source>
        <dbReference type="SMART" id="SM00955"/>
    </source>
</evidence>
<feature type="region of interest" description="Disordered" evidence="6">
    <location>
        <begin position="669"/>
        <end position="698"/>
    </location>
</feature>
<feature type="compositionally biased region" description="Pro residues" evidence="6">
    <location>
        <begin position="116"/>
        <end position="126"/>
    </location>
</feature>
<feature type="compositionally biased region" description="Basic and acidic residues" evidence="6">
    <location>
        <begin position="752"/>
        <end position="775"/>
    </location>
</feature>
<sequence length="1466" mass="159572">MSEPRTGSNKDAGGGGPTPTASNNNRGSRRGGRGGGNANGGSSGQGGRSGGGLRRTGNQSSGNRDSDSQASDVSTKRRSNSNRGGRGGGGGSSAGPRRPSRPGSATQPSPKASGVPPLPGNAPPLPEGESAALSNLQKVITDLKSMPASASQAQQAQSPPQQSTAPTYAQTAQQSNLTATAAPFQPSFANNDVPPRHRKAQSMGPTPTGPAATGPSYGMGGYAPYLDPMSEDAENQAPESPLPPMTQFSNRQPMGSFQAPRFSSMSQASGGDQDAVGPSGRPQLAPSFSFGAKRRTNSLSVGPGPAIGEEDAGFQFPQQNSTSRQPQAHQQEAYEPQQPVAGSHRRTGSEIMSQQIALQNQIEALQQQQQQLLQQQLASNQVMSSSISAPALASQRSAAHRRIQSQQVSPGGFQGNFQPPAPVGGFVGGGMGLDQASIPKGHGRRHSVNVLNKGHASQPSQFFSYQGVDGFDDGFQAPANAPPVPTQHNRGQSRADSSWRINGGAGAIQAANGYQADLAQAQAQLQSLAQFRAASGGHHAKMPSFSFPNMLPNMMAANMMGISGLNLIQQQQQQFQMQLQQQNQPQRKSLFAPYLPQASLPPLLAAGKLVVGILRVNKRNRSDAYVATEVLDADIYICGSKDRNRALEGDIVAVELLNVDEVWATKKEKEEKKRKKEENAAYDIRAPGGRKNEKKKDDVEVEGQGLGLFEDEEVTDEIKPQFAGHVVAVVERMPGQLFSGTLGLLRPSSAATKEKQEAERREREGDRGDEGAKRVPTERPKIVWFKPTDKRVPLIAIPTEQAPSDFVENAEAYADRLFVACIKRHPISSLHPFGTLVEELGPIGDVEVETSALLKDCNFPTEDFTENVLKCLPPLPWSIPEHEYKTRKDLRDTRIFSIDPPTARDIDDALSITKNDDGTYEVGVHIADVSYFVKPNTALDRDARKRSTSVYLVQRAVPMLPPALSEELCSLLAGQERLAFSVIFTLTEDARVIKKWFGRTIIKSAAKLAYDHAQSVIDGKGLPEVPITPGHDASAIAGDIALLHKLAQHLRQRRFQNGTLRIEENKLMFTLDENGVATDCYNYNFTAANALIEEFMLLANFAVAQQIAVNLPEQALLRRHDEPLERRLNAFAERAARLGYEMDISSAGALQRSFDAITNPDARRQLEGLAVKAMHRAKYFCAGMLDIAKYQHYALNAPLYTHFTSPIRRYPDILVHRQLDAILTPVDNEIKFSMDRDSVAKVAQHCNIKKDMAKLAQEQSAHLFLCLFISDLTQRYGPVIRQARVVGVLDAAFDVIVPEFGIEKRVHIDQIPIDNHVYDEHNHALQIYWSERDVISWLAENSDDEHLKKVKQTAEQHALKMEVASRSVNDESALFDDDGDDEEQIMVNRTGGAQGEKETSKQRLLSMAKIPPKFEGLRTTPSGHRIQDIKELMSVPVIVTADLTKSPPVLKVYACNPYSKETAGRK</sequence>
<keyword evidence="5" id="KW-0378">Hydrolase</keyword>
<gene>
    <name evidence="8" type="ORF">PIIN_02947</name>
</gene>
<feature type="compositionally biased region" description="Polar residues" evidence="6">
    <location>
        <begin position="59"/>
        <end position="73"/>
    </location>
</feature>
<comment type="cofactor">
    <cofactor evidence="5">
        <name>Mg(2+)</name>
        <dbReference type="ChEBI" id="CHEBI:18420"/>
    </cofactor>
    <cofactor evidence="5">
        <name>Mn(2+)</name>
        <dbReference type="ChEBI" id="CHEBI:29035"/>
    </cofactor>
</comment>
<dbReference type="Pfam" id="PF17877">
    <property type="entry name" value="Dis3l2_C_term"/>
    <property type="match status" value="1"/>
</dbReference>
<proteinExistence type="inferred from homology"/>
<feature type="compositionally biased region" description="Gly residues" evidence="6">
    <location>
        <begin position="84"/>
        <end position="93"/>
    </location>
</feature>
<dbReference type="InterPro" id="IPR001900">
    <property type="entry name" value="RNase_II/R"/>
</dbReference>